<name>C7QHL8_CATAD</name>
<protein>
    <submittedName>
        <fullName evidence="5">Extracellular solute-binding protein family 1</fullName>
    </submittedName>
</protein>
<comment type="subcellular location">
    <subcellularLocation>
        <location evidence="1">Periplasm</location>
    </subcellularLocation>
</comment>
<dbReference type="Gene3D" id="3.40.190.10">
    <property type="entry name" value="Periplasmic binding protein-like II"/>
    <property type="match status" value="2"/>
</dbReference>
<keyword evidence="2" id="KW-0813">Transport</keyword>
<evidence type="ECO:0000313" key="6">
    <source>
        <dbReference type="Proteomes" id="UP000000851"/>
    </source>
</evidence>
<dbReference type="PANTHER" id="PTHR30006">
    <property type="entry name" value="THIAMINE-BINDING PERIPLASMIC PROTEIN-RELATED"/>
    <property type="match status" value="1"/>
</dbReference>
<dbReference type="InParanoid" id="C7QHL8"/>
<keyword evidence="4" id="KW-0574">Periplasm</keyword>
<gene>
    <name evidence="5" type="ordered locus">Caci_2124</name>
</gene>
<dbReference type="KEGG" id="cai:Caci_2124"/>
<dbReference type="Proteomes" id="UP000000851">
    <property type="component" value="Chromosome"/>
</dbReference>
<evidence type="ECO:0000256" key="3">
    <source>
        <dbReference type="ARBA" id="ARBA00022729"/>
    </source>
</evidence>
<reference evidence="5 6" key="1">
    <citation type="journal article" date="2009" name="Stand. Genomic Sci.">
        <title>Complete genome sequence of Catenulispora acidiphila type strain (ID 139908).</title>
        <authorList>
            <person name="Copeland A."/>
            <person name="Lapidus A."/>
            <person name="Glavina Del Rio T."/>
            <person name="Nolan M."/>
            <person name="Lucas S."/>
            <person name="Chen F."/>
            <person name="Tice H."/>
            <person name="Cheng J.F."/>
            <person name="Bruce D."/>
            <person name="Goodwin L."/>
            <person name="Pitluck S."/>
            <person name="Mikhailova N."/>
            <person name="Pati A."/>
            <person name="Ivanova N."/>
            <person name="Mavromatis K."/>
            <person name="Chen A."/>
            <person name="Palaniappan K."/>
            <person name="Chain P."/>
            <person name="Land M."/>
            <person name="Hauser L."/>
            <person name="Chang Y.J."/>
            <person name="Jeffries C.D."/>
            <person name="Chertkov O."/>
            <person name="Brettin T."/>
            <person name="Detter J.C."/>
            <person name="Han C."/>
            <person name="Ali Z."/>
            <person name="Tindall B.J."/>
            <person name="Goker M."/>
            <person name="Bristow J."/>
            <person name="Eisen J.A."/>
            <person name="Markowitz V."/>
            <person name="Hugenholtz P."/>
            <person name="Kyrpides N.C."/>
            <person name="Klenk H.P."/>
        </authorList>
    </citation>
    <scope>NUCLEOTIDE SEQUENCE [LARGE SCALE GENOMIC DNA]</scope>
    <source>
        <strain evidence="6">DSM 44928 / JCM 14897 / NBRC 102108 / NRRL B-24433 / ID139908</strain>
    </source>
</reference>
<proteinExistence type="predicted"/>
<dbReference type="eggNOG" id="COG1840">
    <property type="taxonomic scope" value="Bacteria"/>
</dbReference>
<dbReference type="RefSeq" id="WP_012786336.1">
    <property type="nucleotide sequence ID" value="NC_013131.1"/>
</dbReference>
<evidence type="ECO:0000256" key="4">
    <source>
        <dbReference type="ARBA" id="ARBA00022764"/>
    </source>
</evidence>
<keyword evidence="6" id="KW-1185">Reference proteome</keyword>
<evidence type="ECO:0000256" key="2">
    <source>
        <dbReference type="ARBA" id="ARBA00022448"/>
    </source>
</evidence>
<dbReference type="Pfam" id="PF13343">
    <property type="entry name" value="SBP_bac_6"/>
    <property type="match status" value="1"/>
</dbReference>
<dbReference type="AlphaFoldDB" id="C7QHL8"/>
<evidence type="ECO:0000313" key="5">
    <source>
        <dbReference type="EMBL" id="ACU71043.1"/>
    </source>
</evidence>
<accession>C7QHL8</accession>
<organism evidence="5 6">
    <name type="scientific">Catenulispora acidiphila (strain DSM 44928 / JCM 14897 / NBRC 102108 / NRRL B-24433 / ID139908)</name>
    <dbReference type="NCBI Taxonomy" id="479433"/>
    <lineage>
        <taxon>Bacteria</taxon>
        <taxon>Bacillati</taxon>
        <taxon>Actinomycetota</taxon>
        <taxon>Actinomycetes</taxon>
        <taxon>Catenulisporales</taxon>
        <taxon>Catenulisporaceae</taxon>
        <taxon>Catenulispora</taxon>
    </lineage>
</organism>
<evidence type="ECO:0000256" key="1">
    <source>
        <dbReference type="ARBA" id="ARBA00004418"/>
    </source>
</evidence>
<dbReference type="GO" id="GO:0030976">
    <property type="term" value="F:thiamine pyrophosphate binding"/>
    <property type="evidence" value="ECO:0007669"/>
    <property type="project" value="TreeGrafter"/>
</dbReference>
<dbReference type="SUPFAM" id="SSF53850">
    <property type="entry name" value="Periplasmic binding protein-like II"/>
    <property type="match status" value="1"/>
</dbReference>
<dbReference type="PANTHER" id="PTHR30006:SF3">
    <property type="entry name" value="THIAMINE-BINDING PERIPLASMIC PROTEIN"/>
    <property type="match status" value="1"/>
</dbReference>
<keyword evidence="3" id="KW-0732">Signal</keyword>
<dbReference type="GO" id="GO:0015888">
    <property type="term" value="P:thiamine transport"/>
    <property type="evidence" value="ECO:0007669"/>
    <property type="project" value="TreeGrafter"/>
</dbReference>
<dbReference type="GO" id="GO:0030975">
    <property type="term" value="F:thiamine binding"/>
    <property type="evidence" value="ECO:0007669"/>
    <property type="project" value="TreeGrafter"/>
</dbReference>
<dbReference type="OrthoDB" id="366726at2"/>
<dbReference type="STRING" id="479433.Caci_2124"/>
<dbReference type="PROSITE" id="PS51257">
    <property type="entry name" value="PROKAR_LIPOPROTEIN"/>
    <property type="match status" value="1"/>
</dbReference>
<dbReference type="NCBIfam" id="NF011620">
    <property type="entry name" value="PRK15046.1"/>
    <property type="match status" value="1"/>
</dbReference>
<sequence precursor="true">MSHVLSRPRTRRVGALIAVGGLTLTGLTACASSKSSSGAAAGSTATSAAAAAASSSCPALGAPASTAPAKADGSGGQVTIYSADGLYDAKDDKNWYNQEFKKFTALTGIHVNYSEDGSGGVETKVDSEKSNPKADVIVTLPPFIQKAEASGLLQAYSPACVDKVDPSLVDKNGEWEAVMGNYLSFIYNTKALPDGPPKTWNDLLDPKFSKKLQYSTPGVAGDGTAVMIAAIHAFGDNRDSAWSFFKQLQSNNVGPSKSTGALESKVNTGDLLVANGDVQMNYVDSTTQYPNNKIFFPAGNDGKPSTFSLPYMAGLVKGAPHADNGKKLIDFLLSEGAQLDASKVAYGFPARTDVKPTDSNYAALNALLQGVTVFPVDWNEVAQNYNSDVKAWDTATGTPS</sequence>
<dbReference type="GO" id="GO:0030288">
    <property type="term" value="C:outer membrane-bounded periplasmic space"/>
    <property type="evidence" value="ECO:0007669"/>
    <property type="project" value="TreeGrafter"/>
</dbReference>
<dbReference type="HOGENOM" id="CLU_026974_3_2_11"/>
<dbReference type="EMBL" id="CP001700">
    <property type="protein sequence ID" value="ACU71043.1"/>
    <property type="molecule type" value="Genomic_DNA"/>
</dbReference>